<accession>A0A4Q9JSZ4</accession>
<dbReference type="Pfam" id="PF06996">
    <property type="entry name" value="T6SS_TssG"/>
    <property type="match status" value="1"/>
</dbReference>
<dbReference type="RefSeq" id="WP_131186972.1">
    <property type="nucleotide sequence ID" value="NZ_QPGR01000031.1"/>
</dbReference>
<name>A0A4Q9JSZ4_9BACT</name>
<dbReference type="PANTHER" id="PTHR35564">
    <property type="match status" value="1"/>
</dbReference>
<dbReference type="EMBL" id="QPGR01000031">
    <property type="protein sequence ID" value="TBR78380.1"/>
    <property type="molecule type" value="Genomic_DNA"/>
</dbReference>
<dbReference type="NCBIfam" id="TIGR03347">
    <property type="entry name" value="VI_chp_1"/>
    <property type="match status" value="1"/>
</dbReference>
<keyword evidence="2" id="KW-1185">Reference proteome</keyword>
<organism evidence="1 2">
    <name type="scientific">Campylobacter novaezeelandiae</name>
    <dbReference type="NCBI Taxonomy" id="2267891"/>
    <lineage>
        <taxon>Bacteria</taxon>
        <taxon>Pseudomonadati</taxon>
        <taxon>Campylobacterota</taxon>
        <taxon>Epsilonproteobacteria</taxon>
        <taxon>Campylobacterales</taxon>
        <taxon>Campylobacteraceae</taxon>
        <taxon>Campylobacter</taxon>
    </lineage>
</organism>
<dbReference type="AlphaFoldDB" id="A0A4Q9JSZ4"/>
<dbReference type="OrthoDB" id="5352652at2"/>
<proteinExistence type="predicted"/>
<protein>
    <submittedName>
        <fullName evidence="1">Type VI secretion system baseplate subunit TssG</fullName>
    </submittedName>
</protein>
<dbReference type="Proteomes" id="UP000292583">
    <property type="component" value="Unassembled WGS sequence"/>
</dbReference>
<evidence type="ECO:0000313" key="2">
    <source>
        <dbReference type="Proteomes" id="UP000292583"/>
    </source>
</evidence>
<gene>
    <name evidence="1" type="primary">tssG</name>
    <name evidence="1" type="ORF">DU473_08160</name>
</gene>
<reference evidence="1 2" key="1">
    <citation type="submission" date="2018-07" db="EMBL/GenBank/DDBJ databases">
        <title>Campylobacter zealandensis sp. nov., isolated from birds and water in New Zealand.</title>
        <authorList>
            <person name="Wilkinson D.A."/>
            <person name="Biggs P.J."/>
            <person name="French N.P."/>
            <person name="Midwinter A.C."/>
        </authorList>
    </citation>
    <scope>NUCLEOTIDE SEQUENCE [LARGE SCALE GENOMIC DNA]</scope>
    <source>
        <strain evidence="1 2">B423b</strain>
    </source>
</reference>
<dbReference type="PANTHER" id="PTHR35564:SF3">
    <property type="entry name" value="TYPE VI SECRETION SYSTEM BASEPLATE SUBUNIT TSSG"/>
    <property type="match status" value="1"/>
</dbReference>
<comment type="caution">
    <text evidence="1">The sequence shown here is derived from an EMBL/GenBank/DDBJ whole genome shotgun (WGS) entry which is preliminary data.</text>
</comment>
<sequence>MRDEFLEYDFYRLIRKLLKNYNKKDIFLRSNPSLKHPNKEIEAIKFNKKNQKILIEIIVNFIGLQGSTSQLPSYMLDKLSRSQNSSEWTLFFDFFNHYILWLFFESKNLRNYARSFKEDFSDTLSRILFSLLGIENNNIAKKYLQFAPLLLSFRRPKYYIEKALESNFNLYNKISIIENIPHQITIPSYEKNKLGSKNNILGNNLILGKKITSYNSKIAIYIKNIEYEQALNFFPGKKSYQELKESIVFLTNNEFDTDLYLKIKYNKKMSFTLGDKSSSKLGLAKILKKPKNSYSFIYTKL</sequence>
<evidence type="ECO:0000313" key="1">
    <source>
        <dbReference type="EMBL" id="TBR78380.1"/>
    </source>
</evidence>
<dbReference type="InterPro" id="IPR010732">
    <property type="entry name" value="T6SS_TssG-like"/>
</dbReference>